<gene>
    <name evidence="1" type="ORF">DUI87_34074</name>
</gene>
<dbReference type="AlphaFoldDB" id="A0A3M0IJE3"/>
<name>A0A3M0IJE3_HIRRU</name>
<sequence>MDVAAAVDVTMMTTNPLKIPTGLIGPIIINGQPDLSGFQLDGRSQHQNLKVEGIRNPQLHLDGLVRLHQKFLLTVIEPTLCYIYNRPFCIFDSLLSKLLIKD</sequence>
<proteinExistence type="predicted"/>
<evidence type="ECO:0000313" key="2">
    <source>
        <dbReference type="Proteomes" id="UP000269221"/>
    </source>
</evidence>
<protein>
    <submittedName>
        <fullName evidence="1">Uncharacterized protein</fullName>
    </submittedName>
</protein>
<comment type="caution">
    <text evidence="1">The sequence shown here is derived from an EMBL/GenBank/DDBJ whole genome shotgun (WGS) entry which is preliminary data.</text>
</comment>
<dbReference type="OrthoDB" id="9900537at2759"/>
<organism evidence="1 2">
    <name type="scientific">Hirundo rustica rustica</name>
    <dbReference type="NCBI Taxonomy" id="333673"/>
    <lineage>
        <taxon>Eukaryota</taxon>
        <taxon>Metazoa</taxon>
        <taxon>Chordata</taxon>
        <taxon>Craniata</taxon>
        <taxon>Vertebrata</taxon>
        <taxon>Euteleostomi</taxon>
        <taxon>Archelosauria</taxon>
        <taxon>Archosauria</taxon>
        <taxon>Dinosauria</taxon>
        <taxon>Saurischia</taxon>
        <taxon>Theropoda</taxon>
        <taxon>Coelurosauria</taxon>
        <taxon>Aves</taxon>
        <taxon>Neognathae</taxon>
        <taxon>Neoaves</taxon>
        <taxon>Telluraves</taxon>
        <taxon>Australaves</taxon>
        <taxon>Passeriformes</taxon>
        <taxon>Sylvioidea</taxon>
        <taxon>Hirundinidae</taxon>
        <taxon>Hirundo</taxon>
    </lineage>
</organism>
<dbReference type="EMBL" id="QRBI01000279">
    <property type="protein sequence ID" value="RMB89531.1"/>
    <property type="molecule type" value="Genomic_DNA"/>
</dbReference>
<keyword evidence="2" id="KW-1185">Reference proteome</keyword>
<dbReference type="Proteomes" id="UP000269221">
    <property type="component" value="Unassembled WGS sequence"/>
</dbReference>
<reference evidence="1 2" key="1">
    <citation type="submission" date="2018-07" db="EMBL/GenBank/DDBJ databases">
        <title>A high quality draft genome assembly of the barn swallow (H. rustica rustica).</title>
        <authorList>
            <person name="Formenti G."/>
            <person name="Chiara M."/>
            <person name="Poveda L."/>
            <person name="Francoijs K.-J."/>
            <person name="Bonisoli-Alquati A."/>
            <person name="Canova L."/>
            <person name="Gianfranceschi L."/>
            <person name="Horner D.S."/>
            <person name="Saino N."/>
        </authorList>
    </citation>
    <scope>NUCLEOTIDE SEQUENCE [LARGE SCALE GENOMIC DNA]</scope>
    <source>
        <strain evidence="1">Chelidonia</strain>
        <tissue evidence="1">Blood</tissue>
    </source>
</reference>
<evidence type="ECO:0000313" key="1">
    <source>
        <dbReference type="EMBL" id="RMB89531.1"/>
    </source>
</evidence>
<accession>A0A3M0IJE3</accession>